<proteinExistence type="predicted"/>
<reference evidence="2" key="1">
    <citation type="submission" date="2016-10" db="EMBL/GenBank/DDBJ databases">
        <title>Agrobacterium Ti plasmids: Classification based on T-DNA and Vir regions organization.</title>
        <authorList>
            <person name="Nabi N."/>
            <person name="Vial L."/>
            <person name="Ben Hafsa A."/>
            <person name="Chapulliot D."/>
            <person name="Berard A."/>
            <person name="Chauveau A."/>
            <person name="Le Paslier M.-C."/>
            <person name="Harzallah Skhiri F."/>
            <person name="Brunel D."/>
            <person name="Nesme X."/>
            <person name="Chaouachi M."/>
        </authorList>
    </citation>
    <scope>NUCLEOTIDE SEQUENCE</scope>
    <source>
        <strain evidence="2">CFBP2712</strain>
        <plasmid evidence="2">pTi_CFBP2712</plasmid>
    </source>
</reference>
<geneLocation type="plasmid" evidence="2">
    <name>pTi_CFBP2712</name>
</geneLocation>
<dbReference type="SUPFAM" id="SSF50199">
    <property type="entry name" value="Staphylococcal nuclease"/>
    <property type="match status" value="1"/>
</dbReference>
<dbReference type="InterPro" id="IPR016071">
    <property type="entry name" value="Staphylococal_nuclease_OB-fold"/>
</dbReference>
<dbReference type="Pfam" id="PF00565">
    <property type="entry name" value="SNase"/>
    <property type="match status" value="1"/>
</dbReference>
<dbReference type="InterPro" id="IPR035437">
    <property type="entry name" value="SNase_OB-fold_sf"/>
</dbReference>
<dbReference type="AlphaFoldDB" id="A0A2Z2PKD6"/>
<protein>
    <submittedName>
        <fullName evidence="2">Nuclease</fullName>
    </submittedName>
</protein>
<sequence>MHRSMWVALLVVGLGVGGMLCFERTGGLDRTVALTSAPAEDTLSASFSICGEDRRMNCVVDGDTFWFKGEKIRIADIDTPELSPPRCTAERVKGEAAKARILALLNAGPFSMSTGLRDEDRYGRKLGTVSRKGQSFGEILVGEGLARRWDGARRSWCDS</sequence>
<dbReference type="PROSITE" id="PS50830">
    <property type="entry name" value="TNASE_3"/>
    <property type="match status" value="1"/>
</dbReference>
<evidence type="ECO:0000313" key="2">
    <source>
        <dbReference type="EMBL" id="ASK41249.1"/>
    </source>
</evidence>
<name>A0A2Z2PKD6_AGRTU</name>
<dbReference type="RefSeq" id="WP_003523832.1">
    <property type="nucleotide sequence ID" value="NZ_CP048484.1"/>
</dbReference>
<dbReference type="EMBL" id="KY000028">
    <property type="protein sequence ID" value="ASK41249.1"/>
    <property type="molecule type" value="Genomic_DNA"/>
</dbReference>
<accession>A0A2Z2PKD6</accession>
<keyword evidence="2" id="KW-0614">Plasmid</keyword>
<dbReference type="Gene3D" id="2.40.50.90">
    <property type="match status" value="1"/>
</dbReference>
<feature type="domain" description="TNase-like" evidence="1">
    <location>
        <begin position="50"/>
        <end position="147"/>
    </location>
</feature>
<organism evidence="2">
    <name type="scientific">Agrobacterium tumefaciens</name>
    <dbReference type="NCBI Taxonomy" id="358"/>
    <lineage>
        <taxon>Bacteria</taxon>
        <taxon>Pseudomonadati</taxon>
        <taxon>Pseudomonadota</taxon>
        <taxon>Alphaproteobacteria</taxon>
        <taxon>Hyphomicrobiales</taxon>
        <taxon>Rhizobiaceae</taxon>
        <taxon>Rhizobium/Agrobacterium group</taxon>
        <taxon>Agrobacterium</taxon>
        <taxon>Agrobacterium tumefaciens complex</taxon>
    </lineage>
</organism>
<evidence type="ECO:0000259" key="1">
    <source>
        <dbReference type="PROSITE" id="PS50830"/>
    </source>
</evidence>